<name>A0A0D8B6H1_9ACTN</name>
<dbReference type="Gene3D" id="1.20.1290.10">
    <property type="entry name" value="AhpD-like"/>
    <property type="match status" value="1"/>
</dbReference>
<gene>
    <name evidence="2" type="ORF">FF36_05826</name>
</gene>
<dbReference type="GO" id="GO:0051920">
    <property type="term" value="F:peroxiredoxin activity"/>
    <property type="evidence" value="ECO:0007669"/>
    <property type="project" value="InterPro"/>
</dbReference>
<organism evidence="2 3">
    <name type="scientific">Frankia torreyi</name>
    <dbReference type="NCBI Taxonomy" id="1856"/>
    <lineage>
        <taxon>Bacteria</taxon>
        <taxon>Bacillati</taxon>
        <taxon>Actinomycetota</taxon>
        <taxon>Actinomycetes</taxon>
        <taxon>Frankiales</taxon>
        <taxon>Frankiaceae</taxon>
        <taxon>Frankia</taxon>
    </lineage>
</organism>
<evidence type="ECO:0000313" key="3">
    <source>
        <dbReference type="Proteomes" id="UP000032545"/>
    </source>
</evidence>
<accession>A0A0D8B6H1</accession>
<reference evidence="2 3" key="2">
    <citation type="journal article" date="2016" name="Genome Announc.">
        <title>Permanent Draft Genome Sequences for Two Variants of Frankia sp. Strain CpI1, the First Frankia Strain Isolated from Root Nodules of Comptonia peregrina.</title>
        <authorList>
            <person name="Oshone R."/>
            <person name="Hurst S.G.IV."/>
            <person name="Abebe-Akele F."/>
            <person name="Simpson S."/>
            <person name="Morris K."/>
            <person name="Thomas W.K."/>
            <person name="Tisa L.S."/>
        </authorList>
    </citation>
    <scope>NUCLEOTIDE SEQUENCE [LARGE SCALE GENOMIC DNA]</scope>
    <source>
        <strain evidence="3">CpI1-S</strain>
    </source>
</reference>
<sequence length="115" mass="11918">MTTQAPERTLGAIAHGDAPVFEEIVQMHLNTLERSGLDERTYHLVRLAALVAVDSAPASYLMNLAAAQEAGLTAADAQGVTTAIAPIVGSARVVSAAGNVLRALGLDEILNESPE</sequence>
<dbReference type="RefSeq" id="WP_044888257.1">
    <property type="nucleotide sequence ID" value="NZ_JYFN01000080.1"/>
</dbReference>
<dbReference type="Pfam" id="PF02627">
    <property type="entry name" value="CMD"/>
    <property type="match status" value="1"/>
</dbReference>
<evidence type="ECO:0000259" key="1">
    <source>
        <dbReference type="Pfam" id="PF02627"/>
    </source>
</evidence>
<protein>
    <submittedName>
        <fullName evidence="2">Uncharacterized protein, gamma-carboxymuconolactone decarboxylase subunit like protein</fullName>
    </submittedName>
</protein>
<dbReference type="OrthoDB" id="5118386at2"/>
<dbReference type="Proteomes" id="UP000032545">
    <property type="component" value="Unassembled WGS sequence"/>
</dbReference>
<dbReference type="SUPFAM" id="SSF69118">
    <property type="entry name" value="AhpD-like"/>
    <property type="match status" value="1"/>
</dbReference>
<dbReference type="InterPro" id="IPR003779">
    <property type="entry name" value="CMD-like"/>
</dbReference>
<feature type="domain" description="Carboxymuconolactone decarboxylase-like" evidence="1">
    <location>
        <begin position="20"/>
        <end position="97"/>
    </location>
</feature>
<dbReference type="AlphaFoldDB" id="A0A0D8B6H1"/>
<proteinExistence type="predicted"/>
<comment type="caution">
    <text evidence="2">The sequence shown here is derived from an EMBL/GenBank/DDBJ whole genome shotgun (WGS) entry which is preliminary data.</text>
</comment>
<dbReference type="InterPro" id="IPR029032">
    <property type="entry name" value="AhpD-like"/>
</dbReference>
<reference evidence="3" key="1">
    <citation type="submission" date="2015-02" db="EMBL/GenBank/DDBJ databases">
        <title>Draft Genome of Frankia sp. CpI1-S.</title>
        <authorList>
            <person name="Oshone R.T."/>
            <person name="Ngom M."/>
            <person name="Ghodhbane-Gtari F."/>
            <person name="Gtari M."/>
            <person name="Morris K."/>
            <person name="Thomas K."/>
            <person name="Sen A."/>
            <person name="Tisa L.S."/>
        </authorList>
    </citation>
    <scope>NUCLEOTIDE SEQUENCE [LARGE SCALE GENOMIC DNA]</scope>
    <source>
        <strain evidence="3">CpI1-S</strain>
    </source>
</reference>
<dbReference type="PATRIC" id="fig|1502723.3.peg.6456"/>
<evidence type="ECO:0000313" key="2">
    <source>
        <dbReference type="EMBL" id="KJE19883.1"/>
    </source>
</evidence>
<dbReference type="EMBL" id="JYFN01000080">
    <property type="protein sequence ID" value="KJE19883.1"/>
    <property type="molecule type" value="Genomic_DNA"/>
</dbReference>
<keyword evidence="3" id="KW-1185">Reference proteome</keyword>